<evidence type="ECO:0000313" key="1">
    <source>
        <dbReference type="EMBL" id="OAY33287.1"/>
    </source>
</evidence>
<proteinExistence type="predicted"/>
<dbReference type="EMBL" id="CM004399">
    <property type="protein sequence ID" value="OAY33287.1"/>
    <property type="molecule type" value="Genomic_DNA"/>
</dbReference>
<gene>
    <name evidence="1" type="ORF">MANES_13G083100</name>
</gene>
<sequence length="88" mass="10052">MERLYDATGAGRISYLIVVRSLHLVLCIYNFSTRSCYILGIEACQTNTGWLICLRTDVNHLMASLPRYNSSIQFYQKVCADKILEISI</sequence>
<organism evidence="1">
    <name type="scientific">Manihot esculenta</name>
    <name type="common">Cassava</name>
    <name type="synonym">Jatropha manihot</name>
    <dbReference type="NCBI Taxonomy" id="3983"/>
    <lineage>
        <taxon>Eukaryota</taxon>
        <taxon>Viridiplantae</taxon>
        <taxon>Streptophyta</taxon>
        <taxon>Embryophyta</taxon>
        <taxon>Tracheophyta</taxon>
        <taxon>Spermatophyta</taxon>
        <taxon>Magnoliopsida</taxon>
        <taxon>eudicotyledons</taxon>
        <taxon>Gunneridae</taxon>
        <taxon>Pentapetalae</taxon>
        <taxon>rosids</taxon>
        <taxon>fabids</taxon>
        <taxon>Malpighiales</taxon>
        <taxon>Euphorbiaceae</taxon>
        <taxon>Crotonoideae</taxon>
        <taxon>Manihoteae</taxon>
        <taxon>Manihot</taxon>
    </lineage>
</organism>
<dbReference type="AlphaFoldDB" id="A0A2C9UQ81"/>
<name>A0A2C9UQ81_MANES</name>
<protein>
    <submittedName>
        <fullName evidence="1">Uncharacterized protein</fullName>
    </submittedName>
</protein>
<reference evidence="1" key="1">
    <citation type="submission" date="2016-02" db="EMBL/GenBank/DDBJ databases">
        <title>WGS assembly of Manihot esculenta.</title>
        <authorList>
            <person name="Bredeson J.V."/>
            <person name="Prochnik S.E."/>
            <person name="Lyons J.B."/>
            <person name="Schmutz J."/>
            <person name="Grimwood J."/>
            <person name="Vrebalov J."/>
            <person name="Bart R.S."/>
            <person name="Amuge T."/>
            <person name="Ferguson M.E."/>
            <person name="Green R."/>
            <person name="Putnam N."/>
            <person name="Stites J."/>
            <person name="Rounsley S."/>
            <person name="Rokhsar D.S."/>
        </authorList>
    </citation>
    <scope>NUCLEOTIDE SEQUENCE [LARGE SCALE GENOMIC DNA]</scope>
    <source>
        <tissue evidence="1">Leaf</tissue>
    </source>
</reference>
<accession>A0A2C9UQ81</accession>